<evidence type="ECO:0000313" key="2">
    <source>
        <dbReference type="EMBL" id="QSX29308.1"/>
    </source>
</evidence>
<reference evidence="2 3" key="1">
    <citation type="submission" date="2021-03" db="EMBL/GenBank/DDBJ databases">
        <title>Novel species identification of genus Shewanella.</title>
        <authorList>
            <person name="Liu G."/>
            <person name="Zhang Q."/>
        </authorList>
    </citation>
    <scope>NUCLEOTIDE SEQUENCE [LARGE SCALE GENOMIC DNA]</scope>
    <source>
        <strain evidence="2 3">FJAT-53726</strain>
    </source>
</reference>
<dbReference type="KEGG" id="scyp:JYB88_13965"/>
<keyword evidence="2" id="KW-0378">Hydrolase</keyword>
<dbReference type="AlphaFoldDB" id="A0A974XL90"/>
<feature type="domain" description="AB hydrolase-1" evidence="1">
    <location>
        <begin position="4"/>
        <end position="99"/>
    </location>
</feature>
<dbReference type="SUPFAM" id="SSF53474">
    <property type="entry name" value="alpha/beta-Hydrolases"/>
    <property type="match status" value="1"/>
</dbReference>
<dbReference type="PANTHER" id="PTHR37946:SF1">
    <property type="entry name" value="SLL1969 PROTEIN"/>
    <property type="match status" value="1"/>
</dbReference>
<keyword evidence="3" id="KW-1185">Reference proteome</keyword>
<dbReference type="InterPro" id="IPR000073">
    <property type="entry name" value="AB_hydrolase_1"/>
</dbReference>
<dbReference type="Proteomes" id="UP000663281">
    <property type="component" value="Chromosome"/>
</dbReference>
<dbReference type="RefSeq" id="WP_207324495.1">
    <property type="nucleotide sequence ID" value="NZ_CP071504.1"/>
</dbReference>
<name>A0A974XL90_9GAMM</name>
<proteinExistence type="predicted"/>
<dbReference type="Gene3D" id="3.40.50.1820">
    <property type="entry name" value="alpha/beta hydrolase"/>
    <property type="match status" value="1"/>
</dbReference>
<dbReference type="GO" id="GO:0016787">
    <property type="term" value="F:hydrolase activity"/>
    <property type="evidence" value="ECO:0007669"/>
    <property type="project" value="UniProtKB-KW"/>
</dbReference>
<dbReference type="InterPro" id="IPR029058">
    <property type="entry name" value="AB_hydrolase_fold"/>
</dbReference>
<sequence length="231" mass="24840">MHAIFVHGLGRTPLSALPLLLPLRKAGISCHVLGYLAATEDTDRVAARLKRKIDKLDQAPYVLIGHSLGGVIIRKLLTGAQAPKSLPLWVFLLGSPTGVSRLAHKLQHHPLFRLFAGDAGQLLGNAQRMAAIGAPNLLLGIPCTAIIGTRGIGGRIPPFYGESNDGIVAKSEVTAPWLLEDRLGECIELPLPHTLLPSSRRVAKVIIERLSAMTSTDRDRSTAHTQDCESQ</sequence>
<evidence type="ECO:0000259" key="1">
    <source>
        <dbReference type="Pfam" id="PF12697"/>
    </source>
</evidence>
<dbReference type="EMBL" id="CP071504">
    <property type="protein sequence ID" value="QSX29308.1"/>
    <property type="molecule type" value="Genomic_DNA"/>
</dbReference>
<evidence type="ECO:0000313" key="3">
    <source>
        <dbReference type="Proteomes" id="UP000663281"/>
    </source>
</evidence>
<organism evidence="2 3">
    <name type="scientific">Shewanella cyperi</name>
    <dbReference type="NCBI Taxonomy" id="2814292"/>
    <lineage>
        <taxon>Bacteria</taxon>
        <taxon>Pseudomonadati</taxon>
        <taxon>Pseudomonadota</taxon>
        <taxon>Gammaproteobacteria</taxon>
        <taxon>Alteromonadales</taxon>
        <taxon>Shewanellaceae</taxon>
        <taxon>Shewanella</taxon>
    </lineage>
</organism>
<dbReference type="PANTHER" id="PTHR37946">
    <property type="entry name" value="SLL1969 PROTEIN"/>
    <property type="match status" value="1"/>
</dbReference>
<gene>
    <name evidence="2" type="ORF">JYB88_13965</name>
</gene>
<protein>
    <submittedName>
        <fullName evidence="2">Alpha/beta hydrolase</fullName>
    </submittedName>
</protein>
<dbReference type="Pfam" id="PF12697">
    <property type="entry name" value="Abhydrolase_6"/>
    <property type="match status" value="1"/>
</dbReference>
<accession>A0A974XL90</accession>